<feature type="domain" description="Nudix hydrolase" evidence="6">
    <location>
        <begin position="34"/>
        <end position="167"/>
    </location>
</feature>
<protein>
    <submittedName>
        <fullName evidence="7">DNA mismatch repair protein MutT</fullName>
    </submittedName>
</protein>
<reference evidence="7" key="2">
    <citation type="submission" date="2020-09" db="EMBL/GenBank/DDBJ databases">
        <authorList>
            <person name="Sun Q."/>
            <person name="Ohkuma M."/>
        </authorList>
    </citation>
    <scope>NUCLEOTIDE SEQUENCE</scope>
    <source>
        <strain evidence="7">JCM 4784</strain>
    </source>
</reference>
<proteinExistence type="inferred from homology"/>
<dbReference type="InterPro" id="IPR000086">
    <property type="entry name" value="NUDIX_hydrolase_dom"/>
</dbReference>
<feature type="region of interest" description="Disordered" evidence="5">
    <location>
        <begin position="1"/>
        <end position="25"/>
    </location>
</feature>
<dbReference type="EMBL" id="BNBT01000013">
    <property type="protein sequence ID" value="GHE46049.1"/>
    <property type="molecule type" value="Genomic_DNA"/>
</dbReference>
<dbReference type="CDD" id="cd04678">
    <property type="entry name" value="NUDIX_MTH2_Nudt15"/>
    <property type="match status" value="1"/>
</dbReference>
<keyword evidence="8" id="KW-1185">Reference proteome</keyword>
<organism evidence="7 8">
    <name type="scientific">Streptomyces longispororuber</name>
    <dbReference type="NCBI Taxonomy" id="68230"/>
    <lineage>
        <taxon>Bacteria</taxon>
        <taxon>Bacillati</taxon>
        <taxon>Actinomycetota</taxon>
        <taxon>Actinomycetes</taxon>
        <taxon>Kitasatosporales</taxon>
        <taxon>Streptomycetaceae</taxon>
        <taxon>Streptomyces</taxon>
    </lineage>
</organism>
<dbReference type="PROSITE" id="PS51462">
    <property type="entry name" value="NUDIX"/>
    <property type="match status" value="1"/>
</dbReference>
<sequence>MEHTQRHEPGDDRAAGPPPAPPSPLTLIENRPPAAHAAVGAGVVVTDGRGRVLLGLARDGVWELPGGKLDPGESFEQAAVRELREETGLAAAAADARVLAVLVDAAAQGLARLTAAVRVTRAEGEPAVTEPDRIDRWQWHEVAALPGLGSLFRPSAHVLDVVWPGVLPGLPPVHRHAVRGA</sequence>
<dbReference type="SUPFAM" id="SSF55811">
    <property type="entry name" value="Nudix"/>
    <property type="match status" value="1"/>
</dbReference>
<dbReference type="InterPro" id="IPR020476">
    <property type="entry name" value="Nudix_hydrolase"/>
</dbReference>
<evidence type="ECO:0000256" key="5">
    <source>
        <dbReference type="SAM" id="MobiDB-lite"/>
    </source>
</evidence>
<name>A0A919DIK9_9ACTN</name>
<dbReference type="PANTHER" id="PTHR43046:SF14">
    <property type="entry name" value="MUTT_NUDIX FAMILY PROTEIN"/>
    <property type="match status" value="1"/>
</dbReference>
<dbReference type="GO" id="GO:0016787">
    <property type="term" value="F:hydrolase activity"/>
    <property type="evidence" value="ECO:0007669"/>
    <property type="project" value="UniProtKB-KW"/>
</dbReference>
<evidence type="ECO:0000256" key="2">
    <source>
        <dbReference type="ARBA" id="ARBA00005582"/>
    </source>
</evidence>
<dbReference type="Proteomes" id="UP000608024">
    <property type="component" value="Unassembled WGS sequence"/>
</dbReference>
<dbReference type="PANTHER" id="PTHR43046">
    <property type="entry name" value="GDP-MANNOSE MANNOSYL HYDROLASE"/>
    <property type="match status" value="1"/>
</dbReference>
<dbReference type="InterPro" id="IPR020084">
    <property type="entry name" value="NUDIX_hydrolase_CS"/>
</dbReference>
<dbReference type="PRINTS" id="PR00502">
    <property type="entry name" value="NUDIXFAMILY"/>
</dbReference>
<gene>
    <name evidence="7" type="ORF">GCM10018785_14700</name>
</gene>
<dbReference type="InterPro" id="IPR015797">
    <property type="entry name" value="NUDIX_hydrolase-like_dom_sf"/>
</dbReference>
<dbReference type="Gene3D" id="3.90.79.10">
    <property type="entry name" value="Nucleoside Triphosphate Pyrophosphohydrolase"/>
    <property type="match status" value="1"/>
</dbReference>
<comment type="cofactor">
    <cofactor evidence="1">
        <name>Mg(2+)</name>
        <dbReference type="ChEBI" id="CHEBI:18420"/>
    </cofactor>
</comment>
<dbReference type="Pfam" id="PF00293">
    <property type="entry name" value="NUDIX"/>
    <property type="match status" value="1"/>
</dbReference>
<evidence type="ECO:0000259" key="6">
    <source>
        <dbReference type="PROSITE" id="PS51462"/>
    </source>
</evidence>
<evidence type="ECO:0000256" key="1">
    <source>
        <dbReference type="ARBA" id="ARBA00001946"/>
    </source>
</evidence>
<dbReference type="RefSeq" id="WP_229925451.1">
    <property type="nucleotide sequence ID" value="NZ_BNBT01000013.1"/>
</dbReference>
<evidence type="ECO:0000256" key="3">
    <source>
        <dbReference type="ARBA" id="ARBA00022801"/>
    </source>
</evidence>
<evidence type="ECO:0000256" key="4">
    <source>
        <dbReference type="RuleBase" id="RU003476"/>
    </source>
</evidence>
<comment type="caution">
    <text evidence="7">The sequence shown here is derived from an EMBL/GenBank/DDBJ whole genome shotgun (WGS) entry which is preliminary data.</text>
</comment>
<accession>A0A919DIK9</accession>
<comment type="similarity">
    <text evidence="2 4">Belongs to the Nudix hydrolase family.</text>
</comment>
<keyword evidence="3 4" id="KW-0378">Hydrolase</keyword>
<evidence type="ECO:0000313" key="7">
    <source>
        <dbReference type="EMBL" id="GHE46049.1"/>
    </source>
</evidence>
<reference evidence="7" key="1">
    <citation type="journal article" date="2014" name="Int. J. Syst. Evol. Microbiol.">
        <title>Complete genome sequence of Corynebacterium casei LMG S-19264T (=DSM 44701T), isolated from a smear-ripened cheese.</title>
        <authorList>
            <consortium name="US DOE Joint Genome Institute (JGI-PGF)"/>
            <person name="Walter F."/>
            <person name="Albersmeier A."/>
            <person name="Kalinowski J."/>
            <person name="Ruckert C."/>
        </authorList>
    </citation>
    <scope>NUCLEOTIDE SEQUENCE</scope>
    <source>
        <strain evidence="7">JCM 4784</strain>
    </source>
</reference>
<dbReference type="AlphaFoldDB" id="A0A919DIK9"/>
<feature type="compositionally biased region" description="Basic and acidic residues" evidence="5">
    <location>
        <begin position="1"/>
        <end position="14"/>
    </location>
</feature>
<dbReference type="PROSITE" id="PS00893">
    <property type="entry name" value="NUDIX_BOX"/>
    <property type="match status" value="1"/>
</dbReference>
<evidence type="ECO:0000313" key="8">
    <source>
        <dbReference type="Proteomes" id="UP000608024"/>
    </source>
</evidence>